<keyword evidence="2" id="KW-1185">Reference proteome</keyword>
<dbReference type="AlphaFoldDB" id="A0A5J4P0L8"/>
<proteinExistence type="predicted"/>
<gene>
    <name evidence="1" type="ORF">DEA37_0002165</name>
</gene>
<sequence>MARPAARAVRHPPSVGLDRIPTSCRDVPLNVGKTTPPIWPFVVFRLLCLALALHPIYDTTSRYFGLSVFSALQLISPNLTQELYPIAAHSFGLDGVRRS</sequence>
<evidence type="ECO:0000313" key="1">
    <source>
        <dbReference type="EMBL" id="KAA3681485.1"/>
    </source>
</evidence>
<reference evidence="1 2" key="1">
    <citation type="journal article" date="2019" name="Gigascience">
        <title>Whole-genome sequence of the oriental lung fluke Paragonimus westermani.</title>
        <authorList>
            <person name="Oey H."/>
            <person name="Zakrzewski M."/>
            <person name="Narain K."/>
            <person name="Devi K.R."/>
            <person name="Agatsuma T."/>
            <person name="Nawaratna S."/>
            <person name="Gobert G.N."/>
            <person name="Jones M.K."/>
            <person name="Ragan M.A."/>
            <person name="McManus D.P."/>
            <person name="Krause L."/>
        </authorList>
    </citation>
    <scope>NUCLEOTIDE SEQUENCE [LARGE SCALE GENOMIC DNA]</scope>
    <source>
        <strain evidence="1 2">IND2009</strain>
    </source>
</reference>
<protein>
    <submittedName>
        <fullName evidence="1">Uncharacterized protein</fullName>
    </submittedName>
</protein>
<evidence type="ECO:0000313" key="2">
    <source>
        <dbReference type="Proteomes" id="UP000324629"/>
    </source>
</evidence>
<dbReference type="EMBL" id="QNGE01000192">
    <property type="protein sequence ID" value="KAA3681485.1"/>
    <property type="molecule type" value="Genomic_DNA"/>
</dbReference>
<accession>A0A5J4P0L8</accession>
<name>A0A5J4P0L8_9TREM</name>
<organism evidence="1 2">
    <name type="scientific">Paragonimus westermani</name>
    <dbReference type="NCBI Taxonomy" id="34504"/>
    <lineage>
        <taxon>Eukaryota</taxon>
        <taxon>Metazoa</taxon>
        <taxon>Spiralia</taxon>
        <taxon>Lophotrochozoa</taxon>
        <taxon>Platyhelminthes</taxon>
        <taxon>Trematoda</taxon>
        <taxon>Digenea</taxon>
        <taxon>Plagiorchiida</taxon>
        <taxon>Troglotremata</taxon>
        <taxon>Troglotrematidae</taxon>
        <taxon>Paragonimus</taxon>
    </lineage>
</organism>
<dbReference type="Proteomes" id="UP000324629">
    <property type="component" value="Unassembled WGS sequence"/>
</dbReference>
<comment type="caution">
    <text evidence="1">The sequence shown here is derived from an EMBL/GenBank/DDBJ whole genome shotgun (WGS) entry which is preliminary data.</text>
</comment>